<feature type="region of interest" description="Disordered" evidence="1">
    <location>
        <begin position="163"/>
        <end position="209"/>
    </location>
</feature>
<comment type="caution">
    <text evidence="3">The sequence shown here is derived from an EMBL/GenBank/DDBJ whole genome shotgun (WGS) entry which is preliminary data.</text>
</comment>
<evidence type="ECO:0000256" key="1">
    <source>
        <dbReference type="SAM" id="MobiDB-lite"/>
    </source>
</evidence>
<dbReference type="GO" id="GO:0035861">
    <property type="term" value="C:site of double-strand break"/>
    <property type="evidence" value="ECO:0007669"/>
    <property type="project" value="TreeGrafter"/>
</dbReference>
<organism evidence="3 4">
    <name type="scientific">Stachybotrys elegans</name>
    <dbReference type="NCBI Taxonomy" id="80388"/>
    <lineage>
        <taxon>Eukaryota</taxon>
        <taxon>Fungi</taxon>
        <taxon>Dikarya</taxon>
        <taxon>Ascomycota</taxon>
        <taxon>Pezizomycotina</taxon>
        <taxon>Sordariomycetes</taxon>
        <taxon>Hypocreomycetidae</taxon>
        <taxon>Hypocreales</taxon>
        <taxon>Stachybotryaceae</taxon>
        <taxon>Stachybotrys</taxon>
    </lineage>
</organism>
<dbReference type="GO" id="GO:0006302">
    <property type="term" value="P:double-strand break repair"/>
    <property type="evidence" value="ECO:0007669"/>
    <property type="project" value="TreeGrafter"/>
</dbReference>
<feature type="region of interest" description="Disordered" evidence="1">
    <location>
        <begin position="121"/>
        <end position="145"/>
    </location>
</feature>
<feature type="region of interest" description="Disordered" evidence="1">
    <location>
        <begin position="1"/>
        <end position="20"/>
    </location>
</feature>
<keyword evidence="4" id="KW-1185">Reference proteome</keyword>
<evidence type="ECO:0000313" key="4">
    <source>
        <dbReference type="Proteomes" id="UP000813444"/>
    </source>
</evidence>
<accession>A0A8K0SHU7</accession>
<dbReference type="Proteomes" id="UP000813444">
    <property type="component" value="Unassembled WGS sequence"/>
</dbReference>
<dbReference type="GO" id="GO:0005634">
    <property type="term" value="C:nucleus"/>
    <property type="evidence" value="ECO:0007669"/>
    <property type="project" value="TreeGrafter"/>
</dbReference>
<sequence length="209" mass="23273">MSYAVKRAETGHPGTASADPPTSALVRDFICLYSHDLRRKQKRWQDGKLKYHTFNKRIMVYDDRGGFVGDAYWSEDYEFGEGEEFSLERGSAVVQVCDCTGSREQDLTAILDKRAREVEKRRETAAVRTPARREQDGRSHLQPRNLPLNAVVANPGAPIGRAVVPDKSPYEARMTSVEGSAPKRRKLSASPPSKSGWASSLFGTKISLT</sequence>
<dbReference type="InterPro" id="IPR052800">
    <property type="entry name" value="DNA_Repair_Helicase_ZGRF1"/>
</dbReference>
<feature type="non-terminal residue" evidence="3">
    <location>
        <position position="209"/>
    </location>
</feature>
<dbReference type="EMBL" id="JAGPNK010000015">
    <property type="protein sequence ID" value="KAH7308532.1"/>
    <property type="molecule type" value="Genomic_DNA"/>
</dbReference>
<dbReference type="OrthoDB" id="6513042at2759"/>
<feature type="compositionally biased region" description="Basic and acidic residues" evidence="1">
    <location>
        <begin position="121"/>
        <end position="139"/>
    </location>
</feature>
<feature type="compositionally biased region" description="Polar residues" evidence="1">
    <location>
        <begin position="190"/>
        <end position="209"/>
    </location>
</feature>
<reference evidence="3" key="1">
    <citation type="journal article" date="2021" name="Nat. Commun.">
        <title>Genetic determinants of endophytism in the Arabidopsis root mycobiome.</title>
        <authorList>
            <person name="Mesny F."/>
            <person name="Miyauchi S."/>
            <person name="Thiergart T."/>
            <person name="Pickel B."/>
            <person name="Atanasova L."/>
            <person name="Karlsson M."/>
            <person name="Huettel B."/>
            <person name="Barry K.W."/>
            <person name="Haridas S."/>
            <person name="Chen C."/>
            <person name="Bauer D."/>
            <person name="Andreopoulos W."/>
            <person name="Pangilinan J."/>
            <person name="LaButti K."/>
            <person name="Riley R."/>
            <person name="Lipzen A."/>
            <person name="Clum A."/>
            <person name="Drula E."/>
            <person name="Henrissat B."/>
            <person name="Kohler A."/>
            <person name="Grigoriev I.V."/>
            <person name="Martin F.M."/>
            <person name="Hacquard S."/>
        </authorList>
    </citation>
    <scope>NUCLEOTIDE SEQUENCE</scope>
    <source>
        <strain evidence="3">MPI-CAGE-CH-0235</strain>
    </source>
</reference>
<dbReference type="AlphaFoldDB" id="A0A8K0SHU7"/>
<feature type="compositionally biased region" description="Basic and acidic residues" evidence="1">
    <location>
        <begin position="1"/>
        <end position="10"/>
    </location>
</feature>
<dbReference type="PANTHER" id="PTHR28535:SF1">
    <property type="entry name" value="PROTEIN ZGRF1"/>
    <property type="match status" value="1"/>
</dbReference>
<protein>
    <recommendedName>
        <fullName evidence="2">5'-3' DNA helicase ZGRF1-like N-terminal domain-containing protein</fullName>
    </recommendedName>
</protein>
<dbReference type="InterPro" id="IPR018838">
    <property type="entry name" value="ZGRF1-like_N"/>
</dbReference>
<name>A0A8K0SHU7_9HYPO</name>
<evidence type="ECO:0000313" key="3">
    <source>
        <dbReference type="EMBL" id="KAH7308532.1"/>
    </source>
</evidence>
<evidence type="ECO:0000259" key="2">
    <source>
        <dbReference type="Pfam" id="PF10382"/>
    </source>
</evidence>
<proteinExistence type="predicted"/>
<dbReference type="PANTHER" id="PTHR28535">
    <property type="entry name" value="ZINC FINGER GRF-TYPE CONTAINING 1"/>
    <property type="match status" value="1"/>
</dbReference>
<gene>
    <name evidence="3" type="ORF">B0I35DRAFT_360667</name>
</gene>
<dbReference type="Pfam" id="PF10382">
    <property type="entry name" value="ZGRF1-like_N"/>
    <property type="match status" value="1"/>
</dbReference>
<feature type="domain" description="5'-3' DNA helicase ZGRF1-like N-terminal" evidence="2">
    <location>
        <begin position="26"/>
        <end position="107"/>
    </location>
</feature>